<accession>A0A1F6V7W7</accession>
<evidence type="ECO:0000313" key="1">
    <source>
        <dbReference type="EMBL" id="OGI65596.1"/>
    </source>
</evidence>
<evidence type="ECO:0000313" key="2">
    <source>
        <dbReference type="Proteomes" id="UP000177370"/>
    </source>
</evidence>
<dbReference type="Proteomes" id="UP000177370">
    <property type="component" value="Unassembled WGS sequence"/>
</dbReference>
<comment type="caution">
    <text evidence="1">The sequence shown here is derived from an EMBL/GenBank/DDBJ whole genome shotgun (WGS) entry which is preliminary data.</text>
</comment>
<dbReference type="AlphaFoldDB" id="A0A1F6V7W7"/>
<protein>
    <submittedName>
        <fullName evidence="1">Uncharacterized protein</fullName>
    </submittedName>
</protein>
<dbReference type="EMBL" id="MFTP01000016">
    <property type="protein sequence ID" value="OGI65596.1"/>
    <property type="molecule type" value="Genomic_DNA"/>
</dbReference>
<sequence>MSTETPNPPAIFRIEEETGFKPNQLVVHKIARTRGRVQGYFKEGDKKFLVVKIPDILQHTTDTIDKWEGVSD</sequence>
<name>A0A1F6V7W7_9BACT</name>
<organism evidence="1 2">
    <name type="scientific">Candidatus Nomurabacteria bacterium RIFCSPHIGHO2_01_FULL_40_24b</name>
    <dbReference type="NCBI Taxonomy" id="1801739"/>
    <lineage>
        <taxon>Bacteria</taxon>
        <taxon>Candidatus Nomuraibacteriota</taxon>
    </lineage>
</organism>
<reference evidence="1 2" key="1">
    <citation type="journal article" date="2016" name="Nat. Commun.">
        <title>Thousands of microbial genomes shed light on interconnected biogeochemical processes in an aquifer system.</title>
        <authorList>
            <person name="Anantharaman K."/>
            <person name="Brown C.T."/>
            <person name="Hug L.A."/>
            <person name="Sharon I."/>
            <person name="Castelle C.J."/>
            <person name="Probst A.J."/>
            <person name="Thomas B.C."/>
            <person name="Singh A."/>
            <person name="Wilkins M.J."/>
            <person name="Karaoz U."/>
            <person name="Brodie E.L."/>
            <person name="Williams K.H."/>
            <person name="Hubbard S.S."/>
            <person name="Banfield J.F."/>
        </authorList>
    </citation>
    <scope>NUCLEOTIDE SEQUENCE [LARGE SCALE GENOMIC DNA]</scope>
</reference>
<proteinExistence type="predicted"/>
<gene>
    <name evidence="1" type="ORF">A2647_01700</name>
</gene>